<evidence type="ECO:0000313" key="1">
    <source>
        <dbReference type="EMBL" id="KAK3922405.1"/>
    </source>
</evidence>
<comment type="caution">
    <text evidence="1">The sequence shown here is derived from an EMBL/GenBank/DDBJ whole genome shotgun (WGS) entry which is preliminary data.</text>
</comment>
<protein>
    <submittedName>
        <fullName evidence="1">Uncharacterized protein</fullName>
    </submittedName>
</protein>
<reference evidence="1" key="2">
    <citation type="journal article" date="2023" name="BMC Genomics">
        <title>Pest status, molecular evolution, and epigenetic factors derived from the genome assembly of Frankliniella fusca, a thysanopteran phytovirus vector.</title>
        <authorList>
            <person name="Catto M.A."/>
            <person name="Labadie P.E."/>
            <person name="Jacobson A.L."/>
            <person name="Kennedy G.G."/>
            <person name="Srinivasan R."/>
            <person name="Hunt B.G."/>
        </authorList>
    </citation>
    <scope>NUCLEOTIDE SEQUENCE</scope>
    <source>
        <strain evidence="1">PL_HMW_Pooled</strain>
    </source>
</reference>
<dbReference type="EMBL" id="JAHWGI010001090">
    <property type="protein sequence ID" value="KAK3922405.1"/>
    <property type="molecule type" value="Genomic_DNA"/>
</dbReference>
<organism evidence="1 2">
    <name type="scientific">Frankliniella fusca</name>
    <dbReference type="NCBI Taxonomy" id="407009"/>
    <lineage>
        <taxon>Eukaryota</taxon>
        <taxon>Metazoa</taxon>
        <taxon>Ecdysozoa</taxon>
        <taxon>Arthropoda</taxon>
        <taxon>Hexapoda</taxon>
        <taxon>Insecta</taxon>
        <taxon>Pterygota</taxon>
        <taxon>Neoptera</taxon>
        <taxon>Paraneoptera</taxon>
        <taxon>Thysanoptera</taxon>
        <taxon>Terebrantia</taxon>
        <taxon>Thripoidea</taxon>
        <taxon>Thripidae</taxon>
        <taxon>Frankliniella</taxon>
    </lineage>
</organism>
<sequence>MVDEAHCRQEEVFNNFSMCFQLSSFPNINHYVESKCILFISMKISIVYSSIPYYHIKNLIANLMLSRIIQCFILYCSKIIEDMKHESMTEKESELERLH</sequence>
<feature type="non-terminal residue" evidence="1">
    <location>
        <position position="99"/>
    </location>
</feature>
<evidence type="ECO:0000313" key="2">
    <source>
        <dbReference type="Proteomes" id="UP001219518"/>
    </source>
</evidence>
<reference evidence="1" key="1">
    <citation type="submission" date="2021-07" db="EMBL/GenBank/DDBJ databases">
        <authorList>
            <person name="Catto M.A."/>
            <person name="Jacobson A."/>
            <person name="Kennedy G."/>
            <person name="Labadie P."/>
            <person name="Hunt B.G."/>
            <person name="Srinivasan R."/>
        </authorList>
    </citation>
    <scope>NUCLEOTIDE SEQUENCE</scope>
    <source>
        <strain evidence="1">PL_HMW_Pooled</strain>
        <tissue evidence="1">Head</tissue>
    </source>
</reference>
<keyword evidence="2" id="KW-1185">Reference proteome</keyword>
<name>A0AAE1HJB0_9NEOP</name>
<dbReference type="AlphaFoldDB" id="A0AAE1HJB0"/>
<proteinExistence type="predicted"/>
<gene>
    <name evidence="1" type="ORF">KUF71_011874</name>
</gene>
<dbReference type="Proteomes" id="UP001219518">
    <property type="component" value="Unassembled WGS sequence"/>
</dbReference>
<accession>A0AAE1HJB0</accession>